<organism evidence="2 3">
    <name type="scientific">Pelovirga terrestris</name>
    <dbReference type="NCBI Taxonomy" id="2771352"/>
    <lineage>
        <taxon>Bacteria</taxon>
        <taxon>Pseudomonadati</taxon>
        <taxon>Thermodesulfobacteriota</taxon>
        <taxon>Desulfuromonadia</taxon>
        <taxon>Geobacterales</taxon>
        <taxon>Geobacteraceae</taxon>
        <taxon>Pelovirga</taxon>
    </lineage>
</organism>
<accession>A0A8J6QLP9</accession>
<proteinExistence type="predicted"/>
<dbReference type="SUPFAM" id="SSF48452">
    <property type="entry name" value="TPR-like"/>
    <property type="match status" value="2"/>
</dbReference>
<dbReference type="PROSITE" id="PS50005">
    <property type="entry name" value="TPR"/>
    <property type="match status" value="3"/>
</dbReference>
<dbReference type="PANTHER" id="PTHR12558">
    <property type="entry name" value="CELL DIVISION CYCLE 16,23,27"/>
    <property type="match status" value="1"/>
</dbReference>
<evidence type="ECO:0000313" key="2">
    <source>
        <dbReference type="EMBL" id="MBD1399472.1"/>
    </source>
</evidence>
<feature type="repeat" description="TPR" evidence="1">
    <location>
        <begin position="52"/>
        <end position="85"/>
    </location>
</feature>
<evidence type="ECO:0000313" key="3">
    <source>
        <dbReference type="Proteomes" id="UP000632828"/>
    </source>
</evidence>
<keyword evidence="3" id="KW-1185">Reference proteome</keyword>
<keyword evidence="1" id="KW-0802">TPR repeat</keyword>
<evidence type="ECO:0000256" key="1">
    <source>
        <dbReference type="PROSITE-ProRule" id="PRU00339"/>
    </source>
</evidence>
<dbReference type="InterPro" id="IPR019734">
    <property type="entry name" value="TPR_rpt"/>
</dbReference>
<dbReference type="SMART" id="SM00028">
    <property type="entry name" value="TPR"/>
    <property type="match status" value="7"/>
</dbReference>
<dbReference type="Pfam" id="PF13176">
    <property type="entry name" value="TPR_7"/>
    <property type="match status" value="1"/>
</dbReference>
<gene>
    <name evidence="2" type="ORF">ICT70_02175</name>
</gene>
<sequence>MSQVFNPSSDNPQAQSSIIDLSKKARQKLRASCYNDARQLFAEGLELEPDNPYLLSGMGDASREMGNFEVAEECYLKLLQIDKNNLFALRGLGDVYKKLNRHNDAITMWERYLHLRPRDKHVMSRIADSAKVLLQFERAEQMYQSIIQFAPDDRFALSGLADLQHRLGNDQEAIRIYEKILGFGGKSLHILTILGKLCWRVSDFDKGEVYFRRALEVDPDNPYALYGLGNCHRWHKRYQEAIAVWQKILKNSEGTQALHTRMGDAYYHIGMKDEAARSYRRSISFGRDPFSLAGLICLSVDIGDLDTAVATFFDLVVADDDPLYQLDMLSRRLLRTLPQPVMEAFYRYLLNSHGKLEADLATAVRTYC</sequence>
<dbReference type="EMBL" id="JACWUN010000002">
    <property type="protein sequence ID" value="MBD1399472.1"/>
    <property type="molecule type" value="Genomic_DNA"/>
</dbReference>
<dbReference type="Pfam" id="PF13181">
    <property type="entry name" value="TPR_8"/>
    <property type="match status" value="1"/>
</dbReference>
<dbReference type="RefSeq" id="WP_191153747.1">
    <property type="nucleotide sequence ID" value="NZ_JACWUN010000002.1"/>
</dbReference>
<dbReference type="PANTHER" id="PTHR12558:SF13">
    <property type="entry name" value="CELL DIVISION CYCLE PROTEIN 27 HOMOLOG"/>
    <property type="match status" value="1"/>
</dbReference>
<dbReference type="Proteomes" id="UP000632828">
    <property type="component" value="Unassembled WGS sequence"/>
</dbReference>
<dbReference type="Gene3D" id="1.25.40.10">
    <property type="entry name" value="Tetratricopeptide repeat domain"/>
    <property type="match status" value="2"/>
</dbReference>
<name>A0A8J6QLP9_9BACT</name>
<dbReference type="Pfam" id="PF13432">
    <property type="entry name" value="TPR_16"/>
    <property type="match status" value="1"/>
</dbReference>
<dbReference type="InterPro" id="IPR011990">
    <property type="entry name" value="TPR-like_helical_dom_sf"/>
</dbReference>
<protein>
    <submittedName>
        <fullName evidence="2">Tetratricopeptide repeat protein</fullName>
    </submittedName>
</protein>
<dbReference type="AlphaFoldDB" id="A0A8J6QLP9"/>
<feature type="repeat" description="TPR" evidence="1">
    <location>
        <begin position="188"/>
        <end position="221"/>
    </location>
</feature>
<comment type="caution">
    <text evidence="2">The sequence shown here is derived from an EMBL/GenBank/DDBJ whole genome shotgun (WGS) entry which is preliminary data.</text>
</comment>
<feature type="repeat" description="TPR" evidence="1">
    <location>
        <begin position="86"/>
        <end position="119"/>
    </location>
</feature>
<reference evidence="2" key="1">
    <citation type="submission" date="2020-09" db="EMBL/GenBank/DDBJ databases">
        <title>Pelobacter alkaliphilus sp. nov., a novel anaerobic arsenate-reducing bacterium from terrestrial mud volcano.</title>
        <authorList>
            <person name="Khomyakova M.A."/>
            <person name="Merkel A.Y."/>
            <person name="Slobodkin A.I."/>
        </authorList>
    </citation>
    <scope>NUCLEOTIDE SEQUENCE</scope>
    <source>
        <strain evidence="2">M08fum</strain>
    </source>
</reference>